<comment type="subcellular location">
    <subcellularLocation>
        <location evidence="1">Membrane</location>
        <topology evidence="1">Multi-pass membrane protein</topology>
    </subcellularLocation>
</comment>
<dbReference type="Proteomes" id="UP000233293">
    <property type="component" value="Unassembled WGS sequence"/>
</dbReference>
<feature type="domain" description="Cation efflux protein transmembrane" evidence="8">
    <location>
        <begin position="14"/>
        <end position="205"/>
    </location>
</feature>
<evidence type="ECO:0000256" key="5">
    <source>
        <dbReference type="ARBA" id="ARBA00022989"/>
    </source>
</evidence>
<name>A0A2N3PU99_9PROT</name>
<comment type="similarity">
    <text evidence="2">Belongs to the cation diffusion facilitator (CDF) transporter (TC 2.A.4) family.</text>
</comment>
<keyword evidence="6 7" id="KW-0472">Membrane</keyword>
<organism evidence="10 11">
    <name type="scientific">Telmatospirillum siberiense</name>
    <dbReference type="NCBI Taxonomy" id="382514"/>
    <lineage>
        <taxon>Bacteria</taxon>
        <taxon>Pseudomonadati</taxon>
        <taxon>Pseudomonadota</taxon>
        <taxon>Alphaproteobacteria</taxon>
        <taxon>Rhodospirillales</taxon>
        <taxon>Rhodospirillaceae</taxon>
        <taxon>Telmatospirillum</taxon>
    </lineage>
</organism>
<dbReference type="Pfam" id="PF01545">
    <property type="entry name" value="Cation_efflux"/>
    <property type="match status" value="1"/>
</dbReference>
<dbReference type="GO" id="GO:0016020">
    <property type="term" value="C:membrane"/>
    <property type="evidence" value="ECO:0007669"/>
    <property type="project" value="UniProtKB-SubCell"/>
</dbReference>
<feature type="domain" description="Cation efflux protein cytoplasmic" evidence="9">
    <location>
        <begin position="384"/>
        <end position="455"/>
    </location>
</feature>
<dbReference type="OrthoDB" id="9806522at2"/>
<sequence>MTDVHAKKSAALNSVWASAFLTLIKLVVGLLTGSLGILSEAAHSLLDLGAAGLTYFAVRVSDQPADSRHPYGHGKIESVSALAETALLFLTSAWIIREAVIRLLSAEARVEVTWYSIAVVLVSMAVDFTRSRALMKVAKATRSQALEADALHFSSDILSSAVVLVGLGCVAAGFTKGDAIAAIGVSLFVLHVGYRLGKRTIEVLIDTAPEGVAAEVERIAATIDDIARVDRVRARPAGTTTYVEVLIRVGRSTPLARVQDVCDTLSLAIAGRMPGTDAFVKAEPLALDDESIIDTVRVIANKRQVMVHDIVVEALEGRRHVSFDIELDETMNIHDAHDVASGAEQAVREELGDDVLVETHIDPKRVSMLTGQPIAAGEHRRLEAEVIRVSEAVEAVEEAHGVHIRHGEDGLYISLHCLFDPTTPVRVAHRATAIVEQRIREKIPDVGRVVVHAEPLGEE</sequence>
<dbReference type="InterPro" id="IPR050291">
    <property type="entry name" value="CDF_Transporter"/>
</dbReference>
<accession>A0A2N3PU99</accession>
<evidence type="ECO:0000313" key="11">
    <source>
        <dbReference type="Proteomes" id="UP000233293"/>
    </source>
</evidence>
<dbReference type="Gene3D" id="3.30.70.1350">
    <property type="entry name" value="Cation efflux protein, cytoplasmic domain"/>
    <property type="match status" value="3"/>
</dbReference>
<evidence type="ECO:0000256" key="2">
    <source>
        <dbReference type="ARBA" id="ARBA00008114"/>
    </source>
</evidence>
<evidence type="ECO:0000256" key="7">
    <source>
        <dbReference type="SAM" id="Phobius"/>
    </source>
</evidence>
<evidence type="ECO:0000256" key="1">
    <source>
        <dbReference type="ARBA" id="ARBA00004141"/>
    </source>
</evidence>
<keyword evidence="3" id="KW-0813">Transport</keyword>
<comment type="caution">
    <text evidence="10">The sequence shown here is derived from an EMBL/GenBank/DDBJ whole genome shotgun (WGS) entry which is preliminary data.</text>
</comment>
<dbReference type="PANTHER" id="PTHR43840:SF15">
    <property type="entry name" value="MITOCHONDRIAL METAL TRANSPORTER 1-RELATED"/>
    <property type="match status" value="1"/>
</dbReference>
<proteinExistence type="inferred from homology"/>
<keyword evidence="4 7" id="KW-0812">Transmembrane</keyword>
<dbReference type="EMBL" id="PIUM01000015">
    <property type="protein sequence ID" value="PKU23966.1"/>
    <property type="molecule type" value="Genomic_DNA"/>
</dbReference>
<dbReference type="InterPro" id="IPR027470">
    <property type="entry name" value="Cation_efflux_CTD"/>
</dbReference>
<feature type="domain" description="Cation efflux protein cytoplasmic" evidence="9">
    <location>
        <begin position="213"/>
        <end position="284"/>
    </location>
</feature>
<evidence type="ECO:0000256" key="4">
    <source>
        <dbReference type="ARBA" id="ARBA00022692"/>
    </source>
</evidence>
<dbReference type="SUPFAM" id="SSF161111">
    <property type="entry name" value="Cation efflux protein transmembrane domain-like"/>
    <property type="match status" value="1"/>
</dbReference>
<dbReference type="SUPFAM" id="SSF160240">
    <property type="entry name" value="Cation efflux protein cytoplasmic domain-like"/>
    <property type="match status" value="3"/>
</dbReference>
<evidence type="ECO:0000256" key="3">
    <source>
        <dbReference type="ARBA" id="ARBA00022448"/>
    </source>
</evidence>
<feature type="transmembrane region" description="Helical" evidence="7">
    <location>
        <begin position="12"/>
        <end position="35"/>
    </location>
</feature>
<evidence type="ECO:0000256" key="6">
    <source>
        <dbReference type="ARBA" id="ARBA00023136"/>
    </source>
</evidence>
<dbReference type="RefSeq" id="WP_101251227.1">
    <property type="nucleotide sequence ID" value="NZ_PIUM01000015.1"/>
</dbReference>
<dbReference type="GO" id="GO:0008324">
    <property type="term" value="F:monoatomic cation transmembrane transporter activity"/>
    <property type="evidence" value="ECO:0007669"/>
    <property type="project" value="InterPro"/>
</dbReference>
<gene>
    <name evidence="10" type="ORF">CWS72_13945</name>
</gene>
<dbReference type="AlphaFoldDB" id="A0A2N3PU99"/>
<dbReference type="InterPro" id="IPR027469">
    <property type="entry name" value="Cation_efflux_TMD_sf"/>
</dbReference>
<evidence type="ECO:0000259" key="9">
    <source>
        <dbReference type="Pfam" id="PF16916"/>
    </source>
</evidence>
<dbReference type="Pfam" id="PF16916">
    <property type="entry name" value="ZT_dimer"/>
    <property type="match status" value="3"/>
</dbReference>
<protein>
    <recommendedName>
        <fullName evidence="12">Cation transporter</fullName>
    </recommendedName>
</protein>
<reference evidence="11" key="1">
    <citation type="submission" date="2017-12" db="EMBL/GenBank/DDBJ databases">
        <title>Draft genome sequence of Telmatospirillum siberiense 26-4b1T, an acidotolerant peatland alphaproteobacterium potentially involved in sulfur cycling.</title>
        <authorList>
            <person name="Hausmann B."/>
            <person name="Pjevac P."/>
            <person name="Schreck K."/>
            <person name="Herbold C.W."/>
            <person name="Daims H."/>
            <person name="Wagner M."/>
            <person name="Pester M."/>
            <person name="Loy A."/>
        </authorList>
    </citation>
    <scope>NUCLEOTIDE SEQUENCE [LARGE SCALE GENOMIC DNA]</scope>
    <source>
        <strain evidence="11">26-4b1</strain>
    </source>
</reference>
<evidence type="ECO:0000259" key="8">
    <source>
        <dbReference type="Pfam" id="PF01545"/>
    </source>
</evidence>
<dbReference type="Gene3D" id="1.20.1510.10">
    <property type="entry name" value="Cation efflux protein transmembrane domain"/>
    <property type="match status" value="1"/>
</dbReference>
<evidence type="ECO:0008006" key="12">
    <source>
        <dbReference type="Google" id="ProtNLM"/>
    </source>
</evidence>
<evidence type="ECO:0000313" key="10">
    <source>
        <dbReference type="EMBL" id="PKU23966.1"/>
    </source>
</evidence>
<dbReference type="NCBIfam" id="TIGR01297">
    <property type="entry name" value="CDF"/>
    <property type="match status" value="1"/>
</dbReference>
<dbReference type="InterPro" id="IPR002524">
    <property type="entry name" value="Cation_efflux"/>
</dbReference>
<dbReference type="InterPro" id="IPR036837">
    <property type="entry name" value="Cation_efflux_CTD_sf"/>
</dbReference>
<dbReference type="PANTHER" id="PTHR43840">
    <property type="entry name" value="MITOCHONDRIAL METAL TRANSPORTER 1-RELATED"/>
    <property type="match status" value="1"/>
</dbReference>
<keyword evidence="5 7" id="KW-1133">Transmembrane helix</keyword>
<dbReference type="InterPro" id="IPR058533">
    <property type="entry name" value="Cation_efflux_TM"/>
</dbReference>
<feature type="domain" description="Cation efflux protein cytoplasmic" evidence="9">
    <location>
        <begin position="300"/>
        <end position="363"/>
    </location>
</feature>
<keyword evidence="11" id="KW-1185">Reference proteome</keyword>